<dbReference type="RefSeq" id="XP_023624847.1">
    <property type="nucleotide sequence ID" value="XM_023769079.1"/>
</dbReference>
<dbReference type="AlphaFoldDB" id="A0A2D3UZW4"/>
<keyword evidence="7 10" id="KW-0030">Aminoacyl-tRNA synthetase</keyword>
<accession>A0A2D3UZW4</accession>
<dbReference type="GO" id="GO:0006431">
    <property type="term" value="P:methionyl-tRNA aminoacylation"/>
    <property type="evidence" value="ECO:0007669"/>
    <property type="project" value="InterPro"/>
</dbReference>
<dbReference type="NCBIfam" id="TIGR00398">
    <property type="entry name" value="metG"/>
    <property type="match status" value="1"/>
</dbReference>
<dbReference type="InterPro" id="IPR009080">
    <property type="entry name" value="tRNAsynth_Ia_anticodon-bd"/>
</dbReference>
<feature type="domain" description="Methionyl/Leucyl tRNA synthetase" evidence="11">
    <location>
        <begin position="56"/>
        <end position="422"/>
    </location>
</feature>
<dbReference type="EMBL" id="FJUY01000005">
    <property type="protein sequence ID" value="CZT17957.1"/>
    <property type="molecule type" value="Genomic_DNA"/>
</dbReference>
<dbReference type="OrthoDB" id="24670at2759"/>
<sequence length="613" mass="69454">MRPRVVVAAKALTPLQSLLTRRWRPQWVCSSCRPRQQPWRALATSTSKPSDQDKPYYVTTPIFYVNAAPHVGHMYTMILADVLKRWQEMKGRKAVLLTGTDEHGMKIQRAAAKAGVDPKEFCDQGAEVFRDLGKRVDLSNEIFIRTTDKKHKEGVEYAWQMLEERDLIYESKHEGWYSVSDETFYPQAQVHLIVDPPTGRKIMVSLETGKEVEWTSERNYHFRLSAFREKLLKFYEENPKYIVPKSRMDDVVRQVTAGLEDLSVSRPAERLTWGVPVPTDSSQTIYVWLDALLNYATAVGYPFTPGQEGAGGWPVDVQVVGKDIVRFHCIYWPAFLMALDLPLHKQVLTHAHWTLGKQKMAKSTGNVVSPFFALERFGIDAMRWYLIHEGGIADDADYENSFIIEKYKKGLQGGLGNLASRVTRGKGWDVRRAVQRFAHPNAAEVDSAISQTAENARMYGSIQESPNQVDHLMGELFPNRALQRIMKLVYDTNAFLQHASPWTMVTQLRSAMADTTGKELYDAAKEGLTPEKMEEQIDCTIYLAAEALRITGILLLPFMPDSAKKQLDMLGVAGDRRTWEWCHVGKDDSYGTPLIDIGSGTKGTLFPALTSHF</sequence>
<proteinExistence type="inferred from homology"/>
<dbReference type="Pfam" id="PF09334">
    <property type="entry name" value="tRNA-synt_1g"/>
    <property type="match status" value="1"/>
</dbReference>
<keyword evidence="13" id="KW-1185">Reference proteome</keyword>
<reference evidence="12 13" key="1">
    <citation type="submission" date="2016-03" db="EMBL/GenBank/DDBJ databases">
        <authorList>
            <person name="Ploux O."/>
        </authorList>
    </citation>
    <scope>NUCLEOTIDE SEQUENCE [LARGE SCALE GENOMIC DNA]</scope>
    <source>
        <strain evidence="12 13">URUG2</strain>
    </source>
</reference>
<evidence type="ECO:0000256" key="8">
    <source>
        <dbReference type="ARBA" id="ARBA00047364"/>
    </source>
</evidence>
<dbReference type="InterPro" id="IPR015413">
    <property type="entry name" value="Methionyl/Leucyl_tRNA_Synth"/>
</dbReference>
<evidence type="ECO:0000256" key="4">
    <source>
        <dbReference type="ARBA" id="ARBA00022741"/>
    </source>
</evidence>
<dbReference type="Gene3D" id="2.170.220.10">
    <property type="match status" value="1"/>
</dbReference>
<dbReference type="InterPro" id="IPR014758">
    <property type="entry name" value="Met-tRNA_synth"/>
</dbReference>
<evidence type="ECO:0000256" key="10">
    <source>
        <dbReference type="RuleBase" id="RU363039"/>
    </source>
</evidence>
<dbReference type="PANTHER" id="PTHR43326">
    <property type="entry name" value="METHIONYL-TRNA SYNTHETASE"/>
    <property type="match status" value="1"/>
</dbReference>
<evidence type="ECO:0000256" key="6">
    <source>
        <dbReference type="ARBA" id="ARBA00022917"/>
    </source>
</evidence>
<evidence type="ECO:0000256" key="5">
    <source>
        <dbReference type="ARBA" id="ARBA00022840"/>
    </source>
</evidence>
<dbReference type="GeneID" id="35598985"/>
<name>A0A2D3UZW4_9PEZI</name>
<evidence type="ECO:0000256" key="1">
    <source>
        <dbReference type="ARBA" id="ARBA00005594"/>
    </source>
</evidence>
<dbReference type="InterPro" id="IPR023457">
    <property type="entry name" value="Met-tRNA_synth_2"/>
</dbReference>
<organism evidence="12 13">
    <name type="scientific">Ramularia collo-cygni</name>
    <dbReference type="NCBI Taxonomy" id="112498"/>
    <lineage>
        <taxon>Eukaryota</taxon>
        <taxon>Fungi</taxon>
        <taxon>Dikarya</taxon>
        <taxon>Ascomycota</taxon>
        <taxon>Pezizomycotina</taxon>
        <taxon>Dothideomycetes</taxon>
        <taxon>Dothideomycetidae</taxon>
        <taxon>Mycosphaerellales</taxon>
        <taxon>Mycosphaerellaceae</taxon>
        <taxon>Ramularia</taxon>
    </lineage>
</organism>
<dbReference type="PANTHER" id="PTHR43326:SF1">
    <property type="entry name" value="METHIONINE--TRNA LIGASE, MITOCHONDRIAL"/>
    <property type="match status" value="1"/>
</dbReference>
<protein>
    <recommendedName>
        <fullName evidence="9">Probable methionine--tRNA ligase, mitochondrial</fullName>
        <ecNumber evidence="2">6.1.1.10</ecNumber>
    </recommendedName>
</protein>
<evidence type="ECO:0000256" key="7">
    <source>
        <dbReference type="ARBA" id="ARBA00023146"/>
    </source>
</evidence>
<dbReference type="CDD" id="cd00814">
    <property type="entry name" value="MetRS_core"/>
    <property type="match status" value="1"/>
</dbReference>
<dbReference type="InterPro" id="IPR014729">
    <property type="entry name" value="Rossmann-like_a/b/a_fold"/>
</dbReference>
<evidence type="ECO:0000256" key="3">
    <source>
        <dbReference type="ARBA" id="ARBA00022598"/>
    </source>
</evidence>
<evidence type="ECO:0000313" key="13">
    <source>
        <dbReference type="Proteomes" id="UP000225277"/>
    </source>
</evidence>
<dbReference type="GO" id="GO:0005524">
    <property type="term" value="F:ATP binding"/>
    <property type="evidence" value="ECO:0007669"/>
    <property type="project" value="UniProtKB-KW"/>
</dbReference>
<dbReference type="FunFam" id="2.170.220.10:FF:000001">
    <property type="entry name" value="methionine--tRNA ligase, mitochondrial"/>
    <property type="match status" value="1"/>
</dbReference>
<dbReference type="Gene3D" id="3.40.50.620">
    <property type="entry name" value="HUPs"/>
    <property type="match status" value="1"/>
</dbReference>
<dbReference type="Proteomes" id="UP000225277">
    <property type="component" value="Unassembled WGS sequence"/>
</dbReference>
<dbReference type="InterPro" id="IPR033911">
    <property type="entry name" value="MetRS_core"/>
</dbReference>
<keyword evidence="4 10" id="KW-0547">Nucleotide-binding</keyword>
<keyword evidence="3 10" id="KW-0436">Ligase</keyword>
<dbReference type="PRINTS" id="PR01041">
    <property type="entry name" value="TRNASYNTHMET"/>
</dbReference>
<dbReference type="GO" id="GO:0005739">
    <property type="term" value="C:mitochondrion"/>
    <property type="evidence" value="ECO:0007669"/>
    <property type="project" value="UniProtKB-ARBA"/>
</dbReference>
<comment type="similarity">
    <text evidence="1 10">Belongs to the class-I aminoacyl-tRNA synthetase family.</text>
</comment>
<keyword evidence="5 10" id="KW-0067">ATP-binding</keyword>
<dbReference type="Gene3D" id="1.10.730.10">
    <property type="entry name" value="Isoleucyl-tRNA Synthetase, Domain 1"/>
    <property type="match status" value="1"/>
</dbReference>
<dbReference type="SUPFAM" id="SSF47323">
    <property type="entry name" value="Anticodon-binding domain of a subclass of class I aminoacyl-tRNA synthetases"/>
    <property type="match status" value="1"/>
</dbReference>
<keyword evidence="6 10" id="KW-0648">Protein biosynthesis</keyword>
<gene>
    <name evidence="12" type="ORF">RCC_03796</name>
</gene>
<dbReference type="STRING" id="112498.A0A2D3UZW4"/>
<comment type="catalytic activity">
    <reaction evidence="8">
        <text>tRNA(Met) + L-methionine + ATP = L-methionyl-tRNA(Met) + AMP + diphosphate</text>
        <dbReference type="Rhea" id="RHEA:13481"/>
        <dbReference type="Rhea" id="RHEA-COMP:9667"/>
        <dbReference type="Rhea" id="RHEA-COMP:9698"/>
        <dbReference type="ChEBI" id="CHEBI:30616"/>
        <dbReference type="ChEBI" id="CHEBI:33019"/>
        <dbReference type="ChEBI" id="CHEBI:57844"/>
        <dbReference type="ChEBI" id="CHEBI:78442"/>
        <dbReference type="ChEBI" id="CHEBI:78530"/>
        <dbReference type="ChEBI" id="CHEBI:456215"/>
        <dbReference type="EC" id="6.1.1.10"/>
    </reaction>
</comment>
<evidence type="ECO:0000256" key="9">
    <source>
        <dbReference type="ARBA" id="ARBA00068817"/>
    </source>
</evidence>
<dbReference type="EC" id="6.1.1.10" evidence="2"/>
<evidence type="ECO:0000259" key="11">
    <source>
        <dbReference type="Pfam" id="PF09334"/>
    </source>
</evidence>
<evidence type="ECO:0000313" key="12">
    <source>
        <dbReference type="EMBL" id="CZT17957.1"/>
    </source>
</evidence>
<dbReference type="SUPFAM" id="SSF52374">
    <property type="entry name" value="Nucleotidylyl transferase"/>
    <property type="match status" value="1"/>
</dbReference>
<dbReference type="GO" id="GO:0004825">
    <property type="term" value="F:methionine-tRNA ligase activity"/>
    <property type="evidence" value="ECO:0007669"/>
    <property type="project" value="UniProtKB-EC"/>
</dbReference>
<evidence type="ECO:0000256" key="2">
    <source>
        <dbReference type="ARBA" id="ARBA00012838"/>
    </source>
</evidence>